<comment type="similarity">
    <text evidence="1">Belongs to the ABC transporter superfamily.</text>
</comment>
<comment type="caution">
    <text evidence="7">The sequence shown here is derived from an EMBL/GenBank/DDBJ whole genome shotgun (WGS) entry which is preliminary data.</text>
</comment>
<accession>A0ABW1KT86</accession>
<dbReference type="EMBL" id="JBHPON010000001">
    <property type="protein sequence ID" value="MFC6035240.1"/>
    <property type="molecule type" value="Genomic_DNA"/>
</dbReference>
<dbReference type="InterPro" id="IPR003439">
    <property type="entry name" value="ABC_transporter-like_ATP-bd"/>
</dbReference>
<gene>
    <name evidence="7" type="ORF">ACFMB1_06770</name>
</gene>
<evidence type="ECO:0000256" key="5">
    <source>
        <dbReference type="SAM" id="MobiDB-lite"/>
    </source>
</evidence>
<feature type="domain" description="ABC transporter" evidence="6">
    <location>
        <begin position="30"/>
        <end position="251"/>
    </location>
</feature>
<dbReference type="InterPro" id="IPR003593">
    <property type="entry name" value="AAA+_ATPase"/>
</dbReference>
<evidence type="ECO:0000313" key="7">
    <source>
        <dbReference type="EMBL" id="MFC6035240.1"/>
    </source>
</evidence>
<feature type="region of interest" description="Disordered" evidence="5">
    <location>
        <begin position="246"/>
        <end position="266"/>
    </location>
</feature>
<dbReference type="SUPFAM" id="SSF52540">
    <property type="entry name" value="P-loop containing nucleoside triphosphate hydrolases"/>
    <property type="match status" value="1"/>
</dbReference>
<dbReference type="PANTHER" id="PTHR46743:SF2">
    <property type="entry name" value="TEICHOIC ACIDS EXPORT ATP-BINDING PROTEIN TAGH"/>
    <property type="match status" value="1"/>
</dbReference>
<dbReference type="GO" id="GO:0005524">
    <property type="term" value="F:ATP binding"/>
    <property type="evidence" value="ECO:0007669"/>
    <property type="project" value="UniProtKB-KW"/>
</dbReference>
<name>A0ABW1KT86_9PROT</name>
<keyword evidence="8" id="KW-1185">Reference proteome</keyword>
<evidence type="ECO:0000313" key="8">
    <source>
        <dbReference type="Proteomes" id="UP001596116"/>
    </source>
</evidence>
<dbReference type="PROSITE" id="PS50893">
    <property type="entry name" value="ABC_TRANSPORTER_2"/>
    <property type="match status" value="1"/>
</dbReference>
<dbReference type="InterPro" id="IPR017871">
    <property type="entry name" value="ABC_transporter-like_CS"/>
</dbReference>
<dbReference type="InterPro" id="IPR050683">
    <property type="entry name" value="Bact_Polysacc_Export_ATP-bd"/>
</dbReference>
<evidence type="ECO:0000256" key="2">
    <source>
        <dbReference type="ARBA" id="ARBA00022448"/>
    </source>
</evidence>
<dbReference type="Pfam" id="PF00005">
    <property type="entry name" value="ABC_tran"/>
    <property type="match status" value="1"/>
</dbReference>
<dbReference type="PANTHER" id="PTHR46743">
    <property type="entry name" value="TEICHOIC ACIDS EXPORT ATP-BINDING PROTEIN TAGH"/>
    <property type="match status" value="1"/>
</dbReference>
<dbReference type="Gene3D" id="3.40.50.300">
    <property type="entry name" value="P-loop containing nucleotide triphosphate hydrolases"/>
    <property type="match status" value="1"/>
</dbReference>
<dbReference type="CDD" id="cd03220">
    <property type="entry name" value="ABC_KpsT_Wzt"/>
    <property type="match status" value="1"/>
</dbReference>
<organism evidence="7 8">
    <name type="scientific">Hyphococcus aureus</name>
    <dbReference type="NCBI Taxonomy" id="2666033"/>
    <lineage>
        <taxon>Bacteria</taxon>
        <taxon>Pseudomonadati</taxon>
        <taxon>Pseudomonadota</taxon>
        <taxon>Alphaproteobacteria</taxon>
        <taxon>Parvularculales</taxon>
        <taxon>Parvularculaceae</taxon>
        <taxon>Hyphococcus</taxon>
    </lineage>
</organism>
<dbReference type="RefSeq" id="WP_379879435.1">
    <property type="nucleotide sequence ID" value="NZ_JBHPON010000001.1"/>
</dbReference>
<proteinExistence type="inferred from homology"/>
<dbReference type="SMART" id="SM00382">
    <property type="entry name" value="AAA"/>
    <property type="match status" value="1"/>
</dbReference>
<sequence>MAKIELTKVAVEYPVPHMQNRSFVGAVKNAAIGGLIKREKVLRIRALDGVTLTLRDGDRLGILGRNGAGKTTLLKTMAAILPPTEGRVCVEGRISPLISMMLGLDNEASGYENIRIRGRLMGLNDSQIDEVMPEIADFTELEDYLELPLKTYSSGMRMRLTFAASTSFRPEVLLLDEWLGTGDVEFRNKAARRLRALIDKSGVFVFASHSRSLHQRISNKGAVLENGKLLFFGDIDDAFEFQDERRAKHERREKTRQAARAKKKSG</sequence>
<protein>
    <submittedName>
        <fullName evidence="7">ABC transporter ATP-binding protein</fullName>
    </submittedName>
</protein>
<evidence type="ECO:0000256" key="3">
    <source>
        <dbReference type="ARBA" id="ARBA00022741"/>
    </source>
</evidence>
<evidence type="ECO:0000256" key="1">
    <source>
        <dbReference type="ARBA" id="ARBA00005417"/>
    </source>
</evidence>
<dbReference type="PROSITE" id="PS00211">
    <property type="entry name" value="ABC_TRANSPORTER_1"/>
    <property type="match status" value="1"/>
</dbReference>
<reference evidence="7 8" key="1">
    <citation type="submission" date="2024-09" db="EMBL/GenBank/DDBJ databases">
        <authorList>
            <person name="Zhang Z.-H."/>
        </authorList>
    </citation>
    <scope>NUCLEOTIDE SEQUENCE [LARGE SCALE GENOMIC DNA]</scope>
    <source>
        <strain evidence="7 8">HHTR114</strain>
    </source>
</reference>
<dbReference type="Proteomes" id="UP001596116">
    <property type="component" value="Unassembled WGS sequence"/>
</dbReference>
<keyword evidence="3" id="KW-0547">Nucleotide-binding</keyword>
<evidence type="ECO:0000256" key="4">
    <source>
        <dbReference type="ARBA" id="ARBA00022840"/>
    </source>
</evidence>
<evidence type="ECO:0000259" key="6">
    <source>
        <dbReference type="PROSITE" id="PS50893"/>
    </source>
</evidence>
<keyword evidence="4 7" id="KW-0067">ATP-binding</keyword>
<dbReference type="InterPro" id="IPR015860">
    <property type="entry name" value="ABC_transpr_TagH-like"/>
</dbReference>
<feature type="compositionally biased region" description="Basic and acidic residues" evidence="5">
    <location>
        <begin position="246"/>
        <end position="256"/>
    </location>
</feature>
<feature type="compositionally biased region" description="Basic residues" evidence="5">
    <location>
        <begin position="257"/>
        <end position="266"/>
    </location>
</feature>
<dbReference type="InterPro" id="IPR027417">
    <property type="entry name" value="P-loop_NTPase"/>
</dbReference>
<keyword evidence="2" id="KW-0813">Transport</keyword>